<organism evidence="3 4">
    <name type="scientific">Pristionchus mayeri</name>
    <dbReference type="NCBI Taxonomy" id="1317129"/>
    <lineage>
        <taxon>Eukaryota</taxon>
        <taxon>Metazoa</taxon>
        <taxon>Ecdysozoa</taxon>
        <taxon>Nematoda</taxon>
        <taxon>Chromadorea</taxon>
        <taxon>Rhabditida</taxon>
        <taxon>Rhabditina</taxon>
        <taxon>Diplogasteromorpha</taxon>
        <taxon>Diplogasteroidea</taxon>
        <taxon>Neodiplogasteridae</taxon>
        <taxon>Pristionchus</taxon>
    </lineage>
</organism>
<dbReference type="EMBL" id="BTRK01000001">
    <property type="protein sequence ID" value="GMR30718.1"/>
    <property type="molecule type" value="Genomic_DNA"/>
</dbReference>
<evidence type="ECO:0000313" key="4">
    <source>
        <dbReference type="Proteomes" id="UP001328107"/>
    </source>
</evidence>
<evidence type="ECO:0000259" key="2">
    <source>
        <dbReference type="Pfam" id="PF23003"/>
    </source>
</evidence>
<dbReference type="AlphaFoldDB" id="A0AAN4Z2G2"/>
<dbReference type="Proteomes" id="UP001328107">
    <property type="component" value="Unassembled WGS sequence"/>
</dbReference>
<feature type="signal peptide" evidence="1">
    <location>
        <begin position="1"/>
        <end position="19"/>
    </location>
</feature>
<dbReference type="Pfam" id="PF23003">
    <property type="entry name" value="Fn1_2"/>
    <property type="match status" value="1"/>
</dbReference>
<feature type="domain" description="Abnormal cell migration protein 18-like fibronectin type I" evidence="2">
    <location>
        <begin position="65"/>
        <end position="128"/>
    </location>
</feature>
<dbReference type="InterPro" id="IPR055119">
    <property type="entry name" value="Mig18_Fn1"/>
</dbReference>
<dbReference type="PANTHER" id="PTHR36493:SF3">
    <property type="entry name" value="CHITIN-BINDING TYPE-4 DOMAIN-CONTAINING PROTEIN"/>
    <property type="match status" value="1"/>
</dbReference>
<sequence>IRMMISPLLVLSIATAVVSIGRTPKDCTIGEKWTDKFIRLECFKGVGRVVNGVRAIGCVPTNSEKGEMIEPGKTFNEQHFTYSCTKKGTAVSYHIINCLDSKGQVLAVGQKTTMTEGTEWSCFKDKSGAIKLEQLKTGQCSYNGVTLAVGKTWSEPAEIKITVGGVEKVVGKAIAKVCATDGKLGFFAKAYGCVTATGLWIKHRAFSKVHADFVQC</sequence>
<protein>
    <recommendedName>
        <fullName evidence="2">Abnormal cell migration protein 18-like fibronectin type I domain-containing protein</fullName>
    </recommendedName>
</protein>
<feature type="chain" id="PRO_5042824758" description="Abnormal cell migration protein 18-like fibronectin type I domain-containing protein" evidence="1">
    <location>
        <begin position="20"/>
        <end position="216"/>
    </location>
</feature>
<name>A0AAN4Z2G2_9BILA</name>
<evidence type="ECO:0000313" key="3">
    <source>
        <dbReference type="EMBL" id="GMR30718.1"/>
    </source>
</evidence>
<evidence type="ECO:0000256" key="1">
    <source>
        <dbReference type="SAM" id="SignalP"/>
    </source>
</evidence>
<feature type="non-terminal residue" evidence="3">
    <location>
        <position position="1"/>
    </location>
</feature>
<accession>A0AAN4Z2G2</accession>
<gene>
    <name evidence="3" type="ORF">PMAYCL1PPCAC_00913</name>
</gene>
<feature type="non-terminal residue" evidence="3">
    <location>
        <position position="216"/>
    </location>
</feature>
<comment type="caution">
    <text evidence="3">The sequence shown here is derived from an EMBL/GenBank/DDBJ whole genome shotgun (WGS) entry which is preliminary data.</text>
</comment>
<keyword evidence="1" id="KW-0732">Signal</keyword>
<keyword evidence="4" id="KW-1185">Reference proteome</keyword>
<proteinExistence type="predicted"/>
<reference evidence="4" key="1">
    <citation type="submission" date="2022-10" db="EMBL/GenBank/DDBJ databases">
        <title>Genome assembly of Pristionchus species.</title>
        <authorList>
            <person name="Yoshida K."/>
            <person name="Sommer R.J."/>
        </authorList>
    </citation>
    <scope>NUCLEOTIDE SEQUENCE [LARGE SCALE GENOMIC DNA]</scope>
    <source>
        <strain evidence="4">RS5460</strain>
    </source>
</reference>
<dbReference type="PANTHER" id="PTHR36493">
    <property type="entry name" value="NEUROBLAST DIFFERENTIATION-ASSOCIATED PROTEIN AHNAK-LIKE PROTEIN"/>
    <property type="match status" value="1"/>
</dbReference>